<dbReference type="EMBL" id="DXEK01000131">
    <property type="protein sequence ID" value="HIX77484.1"/>
    <property type="molecule type" value="Genomic_DNA"/>
</dbReference>
<dbReference type="InterPro" id="IPR019264">
    <property type="entry name" value="DUF2179"/>
</dbReference>
<reference evidence="9" key="1">
    <citation type="journal article" date="2021" name="PeerJ">
        <title>Extensive microbial diversity within the chicken gut microbiome revealed by metagenomics and culture.</title>
        <authorList>
            <person name="Gilroy R."/>
            <person name="Ravi A."/>
            <person name="Getino M."/>
            <person name="Pursley I."/>
            <person name="Horton D.L."/>
            <person name="Alikhan N.F."/>
            <person name="Baker D."/>
            <person name="Gharbi K."/>
            <person name="Hall N."/>
            <person name="Watson M."/>
            <person name="Adriaenssens E.M."/>
            <person name="Foster-Nyarko E."/>
            <person name="Jarju S."/>
            <person name="Secka A."/>
            <person name="Antonio M."/>
            <person name="Oren A."/>
            <person name="Chaudhuri R.R."/>
            <person name="La Ragione R."/>
            <person name="Hildebrand F."/>
            <person name="Pallen M.J."/>
        </authorList>
    </citation>
    <scope>NUCLEOTIDE SEQUENCE</scope>
    <source>
        <strain evidence="9">CHK183-1962</strain>
    </source>
</reference>
<evidence type="ECO:0000256" key="2">
    <source>
        <dbReference type="ARBA" id="ARBA00022475"/>
    </source>
</evidence>
<dbReference type="Proteomes" id="UP000886890">
    <property type="component" value="Unassembled WGS sequence"/>
</dbReference>
<dbReference type="InterPro" id="IPR003740">
    <property type="entry name" value="YitT"/>
</dbReference>
<keyword evidence="5 7" id="KW-0472">Membrane</keyword>
<dbReference type="Gene3D" id="3.30.70.120">
    <property type="match status" value="1"/>
</dbReference>
<evidence type="ECO:0000256" key="1">
    <source>
        <dbReference type="ARBA" id="ARBA00004651"/>
    </source>
</evidence>
<protein>
    <submittedName>
        <fullName evidence="9">YitT family protein</fullName>
    </submittedName>
</protein>
<reference evidence="9" key="2">
    <citation type="submission" date="2021-04" db="EMBL/GenBank/DDBJ databases">
        <authorList>
            <person name="Gilroy R."/>
        </authorList>
    </citation>
    <scope>NUCLEOTIDE SEQUENCE</scope>
    <source>
        <strain evidence="9">CHK183-1962</strain>
    </source>
</reference>
<evidence type="ECO:0000313" key="10">
    <source>
        <dbReference type="Proteomes" id="UP000886890"/>
    </source>
</evidence>
<keyword evidence="3 7" id="KW-0812">Transmembrane</keyword>
<name>A0A9D1XDH9_9FIRM</name>
<evidence type="ECO:0000256" key="4">
    <source>
        <dbReference type="ARBA" id="ARBA00022989"/>
    </source>
</evidence>
<feature type="transmembrane region" description="Helical" evidence="7">
    <location>
        <begin position="154"/>
        <end position="176"/>
    </location>
</feature>
<evidence type="ECO:0000313" key="9">
    <source>
        <dbReference type="EMBL" id="HIX77484.1"/>
    </source>
</evidence>
<proteinExistence type="predicted"/>
<feature type="transmembrane region" description="Helical" evidence="7">
    <location>
        <begin position="182"/>
        <end position="202"/>
    </location>
</feature>
<feature type="transmembrane region" description="Helical" evidence="7">
    <location>
        <begin position="115"/>
        <end position="133"/>
    </location>
</feature>
<feature type="transmembrane region" description="Helical" evidence="7">
    <location>
        <begin position="51"/>
        <end position="77"/>
    </location>
</feature>
<accession>A0A9D1XDH9</accession>
<evidence type="ECO:0000256" key="3">
    <source>
        <dbReference type="ARBA" id="ARBA00022692"/>
    </source>
</evidence>
<feature type="domain" description="DUF2179" evidence="8">
    <location>
        <begin position="230"/>
        <end position="284"/>
    </location>
</feature>
<dbReference type="AlphaFoldDB" id="A0A9D1XDH9"/>
<dbReference type="PANTHER" id="PTHR33545:SF5">
    <property type="entry name" value="UPF0750 MEMBRANE PROTEIN YITT"/>
    <property type="match status" value="1"/>
</dbReference>
<dbReference type="InterPro" id="IPR051461">
    <property type="entry name" value="UPF0750_membrane"/>
</dbReference>
<dbReference type="PIRSF" id="PIRSF006483">
    <property type="entry name" value="Membrane_protein_YitT"/>
    <property type="match status" value="1"/>
</dbReference>
<comment type="subcellular location">
    <subcellularLocation>
        <location evidence="1">Cell membrane</location>
        <topology evidence="1">Multi-pass membrane protein</topology>
    </subcellularLocation>
</comment>
<sequence>MRLRHTKTWYLKKWSADIVMDVLGGILIAIGTYNFAAMARFPMSGLTGISLIFYHLFGLPIGRTVLLLNIPIALLCFRILGRRFFLRSVRTILITSLILDYVAPLFPVYTGDRMLAAICTGVFSGLGYALIYMRDSSTGGEDFIMLSIKALHPHLSLGKISFVLDAAIVLLGTLIISGDIDSVIYGMIVTFLMAIVMDKVMYGINAGKLALIITCHARETAERIDETIGRGCTFLKAEGSYSREEKDVVMCACSNKQMYRIRNAVREIDPDAFIIIMESNEVLGEGFQPAPGQPSAPAGAHSPAARQISSSVPPEPGDASRKASGCL</sequence>
<evidence type="ECO:0000256" key="7">
    <source>
        <dbReference type="SAM" id="Phobius"/>
    </source>
</evidence>
<dbReference type="GO" id="GO:0005886">
    <property type="term" value="C:plasma membrane"/>
    <property type="evidence" value="ECO:0007669"/>
    <property type="project" value="UniProtKB-SubCell"/>
</dbReference>
<feature type="compositionally biased region" description="Low complexity" evidence="6">
    <location>
        <begin position="288"/>
        <end position="305"/>
    </location>
</feature>
<dbReference type="PANTHER" id="PTHR33545">
    <property type="entry name" value="UPF0750 MEMBRANE PROTEIN YITT-RELATED"/>
    <property type="match status" value="1"/>
</dbReference>
<evidence type="ECO:0000256" key="6">
    <source>
        <dbReference type="SAM" id="MobiDB-lite"/>
    </source>
</evidence>
<gene>
    <name evidence="9" type="ORF">H9734_07815</name>
</gene>
<dbReference type="Pfam" id="PF02588">
    <property type="entry name" value="YitT_membrane"/>
    <property type="match status" value="1"/>
</dbReference>
<feature type="transmembrane region" description="Helical" evidence="7">
    <location>
        <begin position="89"/>
        <end position="109"/>
    </location>
</feature>
<comment type="caution">
    <text evidence="9">The sequence shown here is derived from an EMBL/GenBank/DDBJ whole genome shotgun (WGS) entry which is preliminary data.</text>
</comment>
<organism evidence="9 10">
    <name type="scientific">Candidatus Fusicatenibacter merdavium</name>
    <dbReference type="NCBI Taxonomy" id="2838600"/>
    <lineage>
        <taxon>Bacteria</taxon>
        <taxon>Bacillati</taxon>
        <taxon>Bacillota</taxon>
        <taxon>Clostridia</taxon>
        <taxon>Lachnospirales</taxon>
        <taxon>Lachnospiraceae</taxon>
        <taxon>Fusicatenibacter</taxon>
    </lineage>
</organism>
<feature type="region of interest" description="Disordered" evidence="6">
    <location>
        <begin position="286"/>
        <end position="327"/>
    </location>
</feature>
<keyword evidence="4 7" id="KW-1133">Transmembrane helix</keyword>
<dbReference type="Pfam" id="PF10035">
    <property type="entry name" value="DUF2179"/>
    <property type="match status" value="1"/>
</dbReference>
<dbReference type="InterPro" id="IPR015867">
    <property type="entry name" value="N-reg_PII/ATP_PRibTrfase_C"/>
</dbReference>
<evidence type="ECO:0000256" key="5">
    <source>
        <dbReference type="ARBA" id="ARBA00023136"/>
    </source>
</evidence>
<dbReference type="CDD" id="cd16380">
    <property type="entry name" value="YitT_C"/>
    <property type="match status" value="1"/>
</dbReference>
<feature type="transmembrane region" description="Helical" evidence="7">
    <location>
        <begin position="20"/>
        <end position="39"/>
    </location>
</feature>
<keyword evidence="2" id="KW-1003">Cell membrane</keyword>
<evidence type="ECO:0000259" key="8">
    <source>
        <dbReference type="Pfam" id="PF10035"/>
    </source>
</evidence>